<protein>
    <recommendedName>
        <fullName evidence="3">Transposase</fullName>
    </recommendedName>
</protein>
<keyword evidence="2" id="KW-1185">Reference proteome</keyword>
<proteinExistence type="predicted"/>
<dbReference type="EMBL" id="FBWH01000036">
    <property type="protein sequence ID" value="CUX46100.1"/>
    <property type="molecule type" value="Genomic_DNA"/>
</dbReference>
<comment type="caution">
    <text evidence="1">The sequence shown here is derived from an EMBL/GenBank/DDBJ whole genome shotgun (WGS) entry which is preliminary data.</text>
</comment>
<accession>A0ABM9VJ27</accession>
<gene>
    <name evidence="1" type="ORF">AGR13a_Lc100098</name>
</gene>
<organism evidence="1 2">
    <name type="scientific">Agrobacterium genomosp. 13 str. CFBP 6927</name>
    <dbReference type="NCBI Taxonomy" id="1183428"/>
    <lineage>
        <taxon>Bacteria</taxon>
        <taxon>Pseudomonadati</taxon>
        <taxon>Pseudomonadota</taxon>
        <taxon>Alphaproteobacteria</taxon>
        <taxon>Hyphomicrobiales</taxon>
        <taxon>Rhizobiaceae</taxon>
        <taxon>Rhizobium/Agrobacterium group</taxon>
        <taxon>Agrobacterium</taxon>
        <taxon>Agrobacterium tumefaciens complex</taxon>
    </lineage>
</organism>
<evidence type="ECO:0008006" key="3">
    <source>
        <dbReference type="Google" id="ProtNLM"/>
    </source>
</evidence>
<evidence type="ECO:0000313" key="1">
    <source>
        <dbReference type="EMBL" id="CUX46100.1"/>
    </source>
</evidence>
<dbReference type="Proteomes" id="UP000191812">
    <property type="component" value="Unassembled WGS sequence"/>
</dbReference>
<reference evidence="1 2" key="1">
    <citation type="submission" date="2016-01" db="EMBL/GenBank/DDBJ databases">
        <authorList>
            <person name="Regsiter A."/>
            <person name="william w."/>
        </authorList>
    </citation>
    <scope>NUCLEOTIDE SEQUENCE [LARGE SCALE GENOMIC DNA]</scope>
    <source>
        <strain evidence="1 2">CFBP 6927</strain>
    </source>
</reference>
<name>A0ABM9VJ27_9HYPH</name>
<sequence>MDRWHSSSQSPIKFEACRTSSRGRLFPFLGLISEESHARVSAHRLCADGAFASSPMDFRGISDFSVKATSAEIGRVSITISLCLDEYAQFCGGGRCWPIA</sequence>
<evidence type="ECO:0000313" key="2">
    <source>
        <dbReference type="Proteomes" id="UP000191812"/>
    </source>
</evidence>